<protein>
    <submittedName>
        <fullName evidence="1">Hypothetical conserved protein</fullName>
    </submittedName>
</protein>
<reference evidence="1" key="2">
    <citation type="journal article" date="2012" name="PLoS ONE">
        <title>A Deeply Branching Thermophilic Bacterium with an Ancient Acetyl-CoA Pathway Dominates a Subsurface Ecosystem.</title>
        <authorList>
            <person name="Takami H."/>
            <person name="Noguchi H."/>
            <person name="Takaki Y."/>
            <person name="Uchiyama I."/>
            <person name="Toyoda A."/>
            <person name="Nishi S."/>
            <person name="Chee G.-J."/>
            <person name="Arai W."/>
            <person name="Nunoura T."/>
            <person name="Itoh T."/>
            <person name="Hattori M."/>
            <person name="Takai K."/>
        </authorList>
    </citation>
    <scope>NUCLEOTIDE SEQUENCE</scope>
</reference>
<evidence type="ECO:0000313" key="1">
    <source>
        <dbReference type="EMBL" id="BAL58496.1"/>
    </source>
</evidence>
<dbReference type="AlphaFoldDB" id="H5SQX9"/>
<dbReference type="EMBL" id="AP011801">
    <property type="protein sequence ID" value="BAL58496.1"/>
    <property type="molecule type" value="Genomic_DNA"/>
</dbReference>
<name>H5SQX9_ACEAU</name>
<organism evidence="1">
    <name type="scientific">Acetithermum autotrophicum</name>
    <dbReference type="NCBI Taxonomy" id="1446466"/>
    <lineage>
        <taxon>Bacteria</taxon>
        <taxon>Candidatus Bipolaricaulota</taxon>
        <taxon>Candidatus Acetithermum</taxon>
    </lineage>
</organism>
<sequence>MAADFLEQVREAARAHSWITQVETHREGRVARARLRMKQSAFIDVYYNMETGSISFAYIERGKRRFGANNMKIGWHIHPFDEPGEHRPSPPLTIEEFLELLAQELAQRGKI</sequence>
<reference evidence="1" key="1">
    <citation type="journal article" date="2005" name="Environ. Microbiol.">
        <title>Genetic and functional properties of uncultivated thermophilic crenarchaeotes from a subsurface gold mine as revealed by analysis of genome fragments.</title>
        <authorList>
            <person name="Nunoura T."/>
            <person name="Hirayama H."/>
            <person name="Takami H."/>
            <person name="Oida H."/>
            <person name="Nishi S."/>
            <person name="Shimamura S."/>
            <person name="Suzuki Y."/>
            <person name="Inagaki F."/>
            <person name="Takai K."/>
            <person name="Nealson K.H."/>
            <person name="Horikoshi K."/>
        </authorList>
    </citation>
    <scope>NUCLEOTIDE SEQUENCE</scope>
</reference>
<gene>
    <name evidence="1" type="ORF">HGMM_OP2C046</name>
</gene>
<accession>H5SQX9</accession>
<proteinExistence type="predicted"/>